<evidence type="ECO:0000313" key="3">
    <source>
        <dbReference type="Proteomes" id="UP000479710"/>
    </source>
</evidence>
<keyword evidence="3" id="KW-1185">Reference proteome</keyword>
<proteinExistence type="predicted"/>
<reference evidence="2 3" key="1">
    <citation type="submission" date="2019-11" db="EMBL/GenBank/DDBJ databases">
        <title>Whole genome sequence of Oryza granulata.</title>
        <authorList>
            <person name="Li W."/>
        </authorList>
    </citation>
    <scope>NUCLEOTIDE SEQUENCE [LARGE SCALE GENOMIC DNA]</scope>
    <source>
        <strain evidence="3">cv. Menghai</strain>
        <tissue evidence="2">Leaf</tissue>
    </source>
</reference>
<evidence type="ECO:0000313" key="2">
    <source>
        <dbReference type="EMBL" id="KAF0933468.1"/>
    </source>
</evidence>
<dbReference type="AlphaFoldDB" id="A0A6G1F959"/>
<dbReference type="EMBL" id="SPHZ02000001">
    <property type="protein sequence ID" value="KAF0933468.1"/>
    <property type="molecule type" value="Genomic_DNA"/>
</dbReference>
<gene>
    <name evidence="2" type="ORF">E2562_018563</name>
</gene>
<protein>
    <submittedName>
        <fullName evidence="2">Uncharacterized protein</fullName>
    </submittedName>
</protein>
<name>A0A6G1F959_9ORYZ</name>
<feature type="region of interest" description="Disordered" evidence="1">
    <location>
        <begin position="1"/>
        <end position="60"/>
    </location>
</feature>
<feature type="compositionally biased region" description="Basic and acidic residues" evidence="1">
    <location>
        <begin position="1"/>
        <end position="10"/>
    </location>
</feature>
<feature type="compositionally biased region" description="Basic and acidic residues" evidence="1">
    <location>
        <begin position="45"/>
        <end position="60"/>
    </location>
</feature>
<sequence length="60" mass="6863">MEHSYNRCGKEQQLVGAQGRGHWKKGKEGGRGRPRQRWHGAQHVAPDHRLHERRGTSAVV</sequence>
<evidence type="ECO:0000256" key="1">
    <source>
        <dbReference type="SAM" id="MobiDB-lite"/>
    </source>
</evidence>
<dbReference type="Proteomes" id="UP000479710">
    <property type="component" value="Unassembled WGS sequence"/>
</dbReference>
<accession>A0A6G1F959</accession>
<organism evidence="2 3">
    <name type="scientific">Oryza meyeriana var. granulata</name>
    <dbReference type="NCBI Taxonomy" id="110450"/>
    <lineage>
        <taxon>Eukaryota</taxon>
        <taxon>Viridiplantae</taxon>
        <taxon>Streptophyta</taxon>
        <taxon>Embryophyta</taxon>
        <taxon>Tracheophyta</taxon>
        <taxon>Spermatophyta</taxon>
        <taxon>Magnoliopsida</taxon>
        <taxon>Liliopsida</taxon>
        <taxon>Poales</taxon>
        <taxon>Poaceae</taxon>
        <taxon>BOP clade</taxon>
        <taxon>Oryzoideae</taxon>
        <taxon>Oryzeae</taxon>
        <taxon>Oryzinae</taxon>
        <taxon>Oryza</taxon>
        <taxon>Oryza meyeriana</taxon>
    </lineage>
</organism>
<comment type="caution">
    <text evidence="2">The sequence shown here is derived from an EMBL/GenBank/DDBJ whole genome shotgun (WGS) entry which is preliminary data.</text>
</comment>